<comment type="caution">
    <text evidence="2">The sequence shown here is derived from an EMBL/GenBank/DDBJ whole genome shotgun (WGS) entry which is preliminary data.</text>
</comment>
<accession>A0ABV3SIW2</accession>
<keyword evidence="2" id="KW-0808">Transferase</keyword>
<gene>
    <name evidence="2" type="ORF">ABGN05_13610</name>
</gene>
<keyword evidence="2" id="KW-0418">Kinase</keyword>
<dbReference type="EMBL" id="JBDPGJ010000003">
    <property type="protein sequence ID" value="MEX0406706.1"/>
    <property type="molecule type" value="Genomic_DNA"/>
</dbReference>
<feature type="region of interest" description="Disordered" evidence="1">
    <location>
        <begin position="161"/>
        <end position="180"/>
    </location>
</feature>
<sequence length="180" mass="19905">MSQDACILTTKDLTILEVMLDRCMGRDDPMAPLLRRKIESALIVFRDDVSEIVATLNSRVRFAVDDGHAQTRVLSHDPMHHPNGLFLPITSPRGLALLGVSEGQSFRLPVNDGSVETLRLEKVLYQPEKTRRERERTAMVEPSGGRRPQLKLIRGAHYGRAHASVAAEPDGYDDPGPSAA</sequence>
<feature type="region of interest" description="Disordered" evidence="1">
    <location>
        <begin position="129"/>
        <end position="150"/>
    </location>
</feature>
<proteinExistence type="predicted"/>
<name>A0ABV3SIW2_9HYPH</name>
<protein>
    <submittedName>
        <fullName evidence="2">Nucleoside-diphosphate kinase</fullName>
    </submittedName>
</protein>
<feature type="compositionally biased region" description="Basic and acidic residues" evidence="1">
    <location>
        <begin position="129"/>
        <end position="138"/>
    </location>
</feature>
<dbReference type="Proteomes" id="UP001556692">
    <property type="component" value="Unassembled WGS sequence"/>
</dbReference>
<dbReference type="Gene3D" id="3.10.50.30">
    <property type="entry name" value="Transcription elongation factor, GreA/GreB, C-terminal domain"/>
    <property type="match status" value="1"/>
</dbReference>
<dbReference type="RefSeq" id="WP_367954594.1">
    <property type="nucleotide sequence ID" value="NZ_JBDPGJ010000003.1"/>
</dbReference>
<dbReference type="InterPro" id="IPR036953">
    <property type="entry name" value="GreA/GreB_C_sf"/>
</dbReference>
<organism evidence="2 3">
    <name type="scientific">Aquibium pacificus</name>
    <dbReference type="NCBI Taxonomy" id="3153579"/>
    <lineage>
        <taxon>Bacteria</taxon>
        <taxon>Pseudomonadati</taxon>
        <taxon>Pseudomonadota</taxon>
        <taxon>Alphaproteobacteria</taxon>
        <taxon>Hyphomicrobiales</taxon>
        <taxon>Phyllobacteriaceae</taxon>
        <taxon>Aquibium</taxon>
    </lineage>
</organism>
<evidence type="ECO:0000313" key="2">
    <source>
        <dbReference type="EMBL" id="MEX0406706.1"/>
    </source>
</evidence>
<keyword evidence="3" id="KW-1185">Reference proteome</keyword>
<evidence type="ECO:0000256" key="1">
    <source>
        <dbReference type="SAM" id="MobiDB-lite"/>
    </source>
</evidence>
<reference evidence="2 3" key="1">
    <citation type="submission" date="2024-05" db="EMBL/GenBank/DDBJ databases">
        <authorList>
            <person name="Jiang F."/>
        </authorList>
    </citation>
    <scope>NUCLEOTIDE SEQUENCE [LARGE SCALE GENOMIC DNA]</scope>
    <source>
        <strain evidence="2 3">LZ166</strain>
    </source>
</reference>
<dbReference type="GO" id="GO:0016301">
    <property type="term" value="F:kinase activity"/>
    <property type="evidence" value="ECO:0007669"/>
    <property type="project" value="UniProtKB-KW"/>
</dbReference>
<evidence type="ECO:0000313" key="3">
    <source>
        <dbReference type="Proteomes" id="UP001556692"/>
    </source>
</evidence>